<name>A0ABW7A2X0_9HYPH</name>
<evidence type="ECO:0000313" key="1">
    <source>
        <dbReference type="EMBL" id="MFG1374223.1"/>
    </source>
</evidence>
<sequence length="122" mass="13262">MVAADVPPAGRGHLALFSWQTILALRVLNEVHQRYGVEVSGWRLAIAQLQTLLKGRSFPSLWGAVAVFPNAQEALLKLDGEIYAKDACLTVGLSRHLEALAEPSQLPVEAQLPLFPAVGVRR</sequence>
<protein>
    <submittedName>
        <fullName evidence="1">Uncharacterized protein</fullName>
    </submittedName>
</protein>
<evidence type="ECO:0000313" key="2">
    <source>
        <dbReference type="Proteomes" id="UP001604002"/>
    </source>
</evidence>
<dbReference type="EMBL" id="JBAFVH010000011">
    <property type="protein sequence ID" value="MFG1374223.1"/>
    <property type="molecule type" value="Genomic_DNA"/>
</dbReference>
<organism evidence="1 2">
    <name type="scientific">Xanthobacter oligotrophicus</name>
    <dbReference type="NCBI Taxonomy" id="2607286"/>
    <lineage>
        <taxon>Bacteria</taxon>
        <taxon>Pseudomonadati</taxon>
        <taxon>Pseudomonadota</taxon>
        <taxon>Alphaproteobacteria</taxon>
        <taxon>Hyphomicrobiales</taxon>
        <taxon>Xanthobacteraceae</taxon>
        <taxon>Xanthobacter</taxon>
    </lineage>
</organism>
<keyword evidence="2" id="KW-1185">Reference proteome</keyword>
<reference evidence="1 2" key="1">
    <citation type="submission" date="2024-02" db="EMBL/GenBank/DDBJ databases">
        <title>Expansion and revision of Xanthobacter and proposal of Roseixanthobacter gen. nov.</title>
        <authorList>
            <person name="Soltysiak M.P.M."/>
            <person name="Jalihal A."/>
            <person name="Ory A."/>
            <person name="Chrisophersen C."/>
            <person name="Lee A.D."/>
            <person name="Boulton J."/>
            <person name="Springer M."/>
        </authorList>
    </citation>
    <scope>NUCLEOTIDE SEQUENCE [LARGE SCALE GENOMIC DNA]</scope>
    <source>
        <strain evidence="1 2">23A</strain>
    </source>
</reference>
<dbReference type="RefSeq" id="WP_393993883.1">
    <property type="nucleotide sequence ID" value="NZ_JBAFVH010000011.1"/>
</dbReference>
<comment type="caution">
    <text evidence="1">The sequence shown here is derived from an EMBL/GenBank/DDBJ whole genome shotgun (WGS) entry which is preliminary data.</text>
</comment>
<dbReference type="Proteomes" id="UP001604002">
    <property type="component" value="Unassembled WGS sequence"/>
</dbReference>
<gene>
    <name evidence="1" type="ORF">V5F32_18745</name>
</gene>
<proteinExistence type="predicted"/>
<accession>A0ABW7A2X0</accession>